<feature type="transmembrane region" description="Helical" evidence="1">
    <location>
        <begin position="155"/>
        <end position="174"/>
    </location>
</feature>
<organism evidence="3 4">
    <name type="scientific">Methanosarcina mazei C16</name>
    <dbReference type="NCBI Taxonomy" id="1434113"/>
    <lineage>
        <taxon>Archaea</taxon>
        <taxon>Methanobacteriati</taxon>
        <taxon>Methanobacteriota</taxon>
        <taxon>Stenosarchaea group</taxon>
        <taxon>Methanomicrobia</taxon>
        <taxon>Methanosarcinales</taxon>
        <taxon>Methanosarcinaceae</taxon>
        <taxon>Methanosarcina</taxon>
    </lineage>
</organism>
<dbReference type="InterPro" id="IPR002656">
    <property type="entry name" value="Acyl_transf_3_dom"/>
</dbReference>
<feature type="transmembrane region" description="Helical" evidence="1">
    <location>
        <begin position="104"/>
        <end position="119"/>
    </location>
</feature>
<reference evidence="3 4" key="1">
    <citation type="submission" date="2014-07" db="EMBL/GenBank/DDBJ databases">
        <title>Methanogenic archaea and the global carbon cycle.</title>
        <authorList>
            <person name="Henriksen J.R."/>
            <person name="Luke J."/>
            <person name="Reinhart S."/>
            <person name="Benedict M.N."/>
            <person name="Youngblut N.D."/>
            <person name="Metcalf M.E."/>
            <person name="Whitaker R.J."/>
            <person name="Metcalf W.W."/>
        </authorList>
    </citation>
    <scope>NUCLEOTIDE SEQUENCE [LARGE SCALE GENOMIC DNA]</scope>
    <source>
        <strain evidence="3 4">C16</strain>
    </source>
</reference>
<feature type="transmembrane region" description="Helical" evidence="1">
    <location>
        <begin position="225"/>
        <end position="244"/>
    </location>
</feature>
<sequence>MYSSNRFSTAKDINSFFKKRVAKIYPLYWFSIIIIYVMDKIGLNIPFSNGIAANNLLLFLNILGLQGLIPENYNLFIWWFVGTILLYYFLFTIIIYYSKGVRSLLLYSTLMVFPLLFLRNEFNLIHVNVFNYYFIFIAGILSSSIDSLKSLKKTTLFYSIFLLTLFIISDSGVNMSTLTDFSKRDIIFMISAFIFTFCRIKFSFNNKLKFSFLAEKLADSSYSIYLFHIPFLTLFKLFIDLLIPLEAHNWYLSDCIIIFLGIPFTLFFGSFIMVQFDIFYKKLAFKIRSNPFFLRWLDNFNS</sequence>
<dbReference type="EMBL" id="CP009514">
    <property type="protein sequence ID" value="AKB71766.1"/>
    <property type="molecule type" value="Genomic_DNA"/>
</dbReference>
<keyword evidence="1" id="KW-1133">Transmembrane helix</keyword>
<feature type="transmembrane region" description="Helical" evidence="1">
    <location>
        <begin position="186"/>
        <end position="204"/>
    </location>
</feature>
<gene>
    <name evidence="3" type="ORF">MSMAC_1876</name>
</gene>
<evidence type="ECO:0000313" key="4">
    <source>
        <dbReference type="Proteomes" id="UP000033071"/>
    </source>
</evidence>
<name>A0A0E3RWN8_METMZ</name>
<accession>A0A0E3RWN8</accession>
<feature type="transmembrane region" description="Helical" evidence="1">
    <location>
        <begin position="256"/>
        <end position="280"/>
    </location>
</feature>
<evidence type="ECO:0000313" key="3">
    <source>
        <dbReference type="EMBL" id="AKB71766.1"/>
    </source>
</evidence>
<dbReference type="HOGENOM" id="CLU_920135_0_0_2"/>
<feature type="transmembrane region" description="Helical" evidence="1">
    <location>
        <begin position="125"/>
        <end position="143"/>
    </location>
</feature>
<evidence type="ECO:0000256" key="1">
    <source>
        <dbReference type="SAM" id="Phobius"/>
    </source>
</evidence>
<protein>
    <recommendedName>
        <fullName evidence="2">Acyltransferase 3 domain-containing protein</fullName>
    </recommendedName>
</protein>
<dbReference type="AlphaFoldDB" id="A0A0E3RWN8"/>
<dbReference type="Proteomes" id="UP000033071">
    <property type="component" value="Chromosome"/>
</dbReference>
<feature type="transmembrane region" description="Helical" evidence="1">
    <location>
        <begin position="75"/>
        <end position="97"/>
    </location>
</feature>
<keyword evidence="1" id="KW-0812">Transmembrane</keyword>
<dbReference type="PATRIC" id="fig|1434113.4.peg.2346"/>
<proteinExistence type="predicted"/>
<evidence type="ECO:0000259" key="2">
    <source>
        <dbReference type="Pfam" id="PF01757"/>
    </source>
</evidence>
<dbReference type="KEGG" id="mmac:MSMAC_1876"/>
<feature type="domain" description="Acyltransferase 3" evidence="2">
    <location>
        <begin position="10"/>
        <end position="268"/>
    </location>
</feature>
<dbReference type="Pfam" id="PF01757">
    <property type="entry name" value="Acyl_transf_3"/>
    <property type="match status" value="1"/>
</dbReference>
<keyword evidence="1" id="KW-0472">Membrane</keyword>
<dbReference type="GO" id="GO:0016747">
    <property type="term" value="F:acyltransferase activity, transferring groups other than amino-acyl groups"/>
    <property type="evidence" value="ECO:0007669"/>
    <property type="project" value="InterPro"/>
</dbReference>
<feature type="transmembrane region" description="Helical" evidence="1">
    <location>
        <begin position="20"/>
        <end position="38"/>
    </location>
</feature>